<dbReference type="PANTHER" id="PTHR30231">
    <property type="entry name" value="DNA POLYMERASE III SUBUNIT EPSILON"/>
    <property type="match status" value="1"/>
</dbReference>
<organism evidence="2 3">
    <name type="scientific">Rhizobium viscosum</name>
    <name type="common">Arthrobacter viscosus</name>
    <dbReference type="NCBI Taxonomy" id="1673"/>
    <lineage>
        <taxon>Bacteria</taxon>
        <taxon>Pseudomonadati</taxon>
        <taxon>Pseudomonadota</taxon>
        <taxon>Alphaproteobacteria</taxon>
        <taxon>Hyphomicrobiales</taxon>
        <taxon>Rhizobiaceae</taxon>
        <taxon>Rhizobium/Agrobacterium group</taxon>
        <taxon>Rhizobium</taxon>
    </lineage>
</organism>
<evidence type="ECO:0000259" key="1">
    <source>
        <dbReference type="SMART" id="SM00479"/>
    </source>
</evidence>
<dbReference type="Pfam" id="PF00929">
    <property type="entry name" value="RNase_T"/>
    <property type="match status" value="1"/>
</dbReference>
<feature type="domain" description="Exonuclease" evidence="1">
    <location>
        <begin position="125"/>
        <end position="288"/>
    </location>
</feature>
<keyword evidence="3" id="KW-1185">Reference proteome</keyword>
<evidence type="ECO:0000313" key="2">
    <source>
        <dbReference type="EMBL" id="MBE1508710.1"/>
    </source>
</evidence>
<name>A0ABR9IZT0_RHIVS</name>
<keyword evidence="2" id="KW-0808">Transferase</keyword>
<dbReference type="InterPro" id="IPR013520">
    <property type="entry name" value="Ribonucl_H"/>
</dbReference>
<evidence type="ECO:0000313" key="3">
    <source>
        <dbReference type="Proteomes" id="UP000620262"/>
    </source>
</evidence>
<accession>A0ABR9IZT0</accession>
<dbReference type="PANTHER" id="PTHR30231:SF37">
    <property type="entry name" value="EXODEOXYRIBONUCLEASE 10"/>
    <property type="match status" value="1"/>
</dbReference>
<dbReference type="InterPro" id="IPR036397">
    <property type="entry name" value="RNaseH_sf"/>
</dbReference>
<dbReference type="GO" id="GO:0003887">
    <property type="term" value="F:DNA-directed DNA polymerase activity"/>
    <property type="evidence" value="ECO:0007669"/>
    <property type="project" value="UniProtKB-EC"/>
</dbReference>
<reference evidence="2 3" key="1">
    <citation type="submission" date="2020-10" db="EMBL/GenBank/DDBJ databases">
        <title>Sequencing the genomes of 1000 actinobacteria strains.</title>
        <authorList>
            <person name="Klenk H.-P."/>
        </authorList>
    </citation>
    <scope>NUCLEOTIDE SEQUENCE [LARGE SCALE GENOMIC DNA]</scope>
    <source>
        <strain evidence="2 3">DSM 7307</strain>
    </source>
</reference>
<dbReference type="CDD" id="cd06127">
    <property type="entry name" value="DEDDh"/>
    <property type="match status" value="1"/>
</dbReference>
<dbReference type="Gene3D" id="3.30.420.10">
    <property type="entry name" value="Ribonuclease H-like superfamily/Ribonuclease H"/>
    <property type="match status" value="1"/>
</dbReference>
<dbReference type="InterPro" id="IPR012337">
    <property type="entry name" value="RNaseH-like_sf"/>
</dbReference>
<keyword evidence="2" id="KW-0548">Nucleotidyltransferase</keyword>
<dbReference type="SUPFAM" id="SSF53098">
    <property type="entry name" value="Ribonuclease H-like"/>
    <property type="match status" value="1"/>
</dbReference>
<comment type="caution">
    <text evidence="2">The sequence shown here is derived from an EMBL/GenBank/DDBJ whole genome shotgun (WGS) entry which is preliminary data.</text>
</comment>
<dbReference type="Proteomes" id="UP000620262">
    <property type="component" value="Unassembled WGS sequence"/>
</dbReference>
<dbReference type="EC" id="2.7.7.7" evidence="2"/>
<dbReference type="EMBL" id="JADBEC010000002">
    <property type="protein sequence ID" value="MBE1508710.1"/>
    <property type="molecule type" value="Genomic_DNA"/>
</dbReference>
<dbReference type="SMART" id="SM00479">
    <property type="entry name" value="EXOIII"/>
    <property type="match status" value="1"/>
</dbReference>
<proteinExistence type="predicted"/>
<protein>
    <submittedName>
        <fullName evidence="2">DNA polymerase-3 subunit epsilon</fullName>
        <ecNumber evidence="2">2.7.7.7</ecNumber>
    </submittedName>
</protein>
<gene>
    <name evidence="2" type="ORF">H4W29_005955</name>
</gene>
<sequence length="376" mass="42462">MLLLELRPSSPPVRQSLAGPFVNSYPILQVGSCVAQDARRHYFDATRRREQEMDSQLDMFSKAPLPVVEKVSARVVLRRPPQTSAMSDEDMARKLQESGNYRILRKLVARPVVTVRRPQFSGLGVVLDTETTGLNHRTDEIIEIGAVAFTFNDDGVIGDVIGVYGGLQQPSMPIPPEITRLTGITDAMVEGQVIDIQSLRRLTEPADLIIAHNAGFDRPFCDAFSPVFSGKAWACSVSEIDWSARGFEGTKLGYLIGQAGYFHEGHRAVDDCFALLEILDQQQADEESPFNELYRASQQSRVRIFAEHSPFDMKDHLKARGYRWSDGSDGRPKSWWIEVDEDDLNEELRYLRSDIYQWDEADPPILHLTAFDRFKA</sequence>
<dbReference type="NCBIfam" id="NF006615">
    <property type="entry name" value="PRK09182.1"/>
    <property type="match status" value="1"/>
</dbReference>